<dbReference type="OrthoDB" id="1436205at2759"/>
<protein>
    <submittedName>
        <fullName evidence="1">Uncharacterized protein</fullName>
    </submittedName>
</protein>
<comment type="caution">
    <text evidence="1">The sequence shown here is derived from an EMBL/GenBank/DDBJ whole genome shotgun (WGS) entry which is preliminary data.</text>
</comment>
<organism evidence="1 2">
    <name type="scientific">Mucuna pruriens</name>
    <name type="common">Velvet bean</name>
    <name type="synonym">Dolichos pruriens</name>
    <dbReference type="NCBI Taxonomy" id="157652"/>
    <lineage>
        <taxon>Eukaryota</taxon>
        <taxon>Viridiplantae</taxon>
        <taxon>Streptophyta</taxon>
        <taxon>Embryophyta</taxon>
        <taxon>Tracheophyta</taxon>
        <taxon>Spermatophyta</taxon>
        <taxon>Magnoliopsida</taxon>
        <taxon>eudicotyledons</taxon>
        <taxon>Gunneridae</taxon>
        <taxon>Pentapetalae</taxon>
        <taxon>rosids</taxon>
        <taxon>fabids</taxon>
        <taxon>Fabales</taxon>
        <taxon>Fabaceae</taxon>
        <taxon>Papilionoideae</taxon>
        <taxon>50 kb inversion clade</taxon>
        <taxon>NPAAA clade</taxon>
        <taxon>indigoferoid/millettioid clade</taxon>
        <taxon>Phaseoleae</taxon>
        <taxon>Mucuna</taxon>
    </lineage>
</organism>
<evidence type="ECO:0000313" key="1">
    <source>
        <dbReference type="EMBL" id="RDX60392.1"/>
    </source>
</evidence>
<dbReference type="Proteomes" id="UP000257109">
    <property type="component" value="Unassembled WGS sequence"/>
</dbReference>
<sequence>MEIFENPSKVKEINDMFIALIPKIDRIHIMKNFRLISLSNVTYKIVTKFLVYNMKTPNRRKKIWSHSQNSIRLYQMEEEGTID</sequence>
<reference evidence="1" key="1">
    <citation type="submission" date="2018-05" db="EMBL/GenBank/DDBJ databases">
        <title>Draft genome of Mucuna pruriens seed.</title>
        <authorList>
            <person name="Nnadi N.E."/>
            <person name="Vos R."/>
            <person name="Hasami M.H."/>
            <person name="Devisetty U.K."/>
            <person name="Aguiy J.C."/>
        </authorList>
    </citation>
    <scope>NUCLEOTIDE SEQUENCE [LARGE SCALE GENOMIC DNA]</scope>
    <source>
        <strain evidence="1">JCA_2017</strain>
    </source>
</reference>
<gene>
    <name evidence="1" type="ORF">CR513_61466</name>
</gene>
<evidence type="ECO:0000313" key="2">
    <source>
        <dbReference type="Proteomes" id="UP000257109"/>
    </source>
</evidence>
<proteinExistence type="predicted"/>
<dbReference type="AlphaFoldDB" id="A0A371E2Y0"/>
<name>A0A371E2Y0_MUCPR</name>
<feature type="non-terminal residue" evidence="1">
    <location>
        <position position="1"/>
    </location>
</feature>
<keyword evidence="2" id="KW-1185">Reference proteome</keyword>
<accession>A0A371E2Y0</accession>
<dbReference type="EMBL" id="QJKJ01016899">
    <property type="protein sequence ID" value="RDX60392.1"/>
    <property type="molecule type" value="Genomic_DNA"/>
</dbReference>